<dbReference type="GeneID" id="82891321"/>
<keyword evidence="1" id="KW-0472">Membrane</keyword>
<keyword evidence="3" id="KW-1185">Reference proteome</keyword>
<feature type="transmembrane region" description="Helical" evidence="1">
    <location>
        <begin position="32"/>
        <end position="48"/>
    </location>
</feature>
<dbReference type="Proteomes" id="UP001059295">
    <property type="component" value="Chromosome"/>
</dbReference>
<keyword evidence="1" id="KW-1133">Transmembrane helix</keyword>
<protein>
    <recommendedName>
        <fullName evidence="4">ATP synthase subunit I</fullName>
    </recommendedName>
</protein>
<organism evidence="2 3">
    <name type="scientific">Alistipes ihumii AP11</name>
    <dbReference type="NCBI Taxonomy" id="1211813"/>
    <lineage>
        <taxon>Bacteria</taxon>
        <taxon>Pseudomonadati</taxon>
        <taxon>Bacteroidota</taxon>
        <taxon>Bacteroidia</taxon>
        <taxon>Bacteroidales</taxon>
        <taxon>Rikenellaceae</taxon>
        <taxon>Alistipes</taxon>
    </lineage>
</organism>
<dbReference type="EMBL" id="CP102294">
    <property type="protein sequence ID" value="UWN56275.1"/>
    <property type="molecule type" value="Genomic_DNA"/>
</dbReference>
<keyword evidence="1" id="KW-0812">Transmembrane</keyword>
<gene>
    <name evidence="2" type="ORF">NQ491_06265</name>
</gene>
<proteinExistence type="predicted"/>
<reference evidence="2" key="1">
    <citation type="journal article" date="2022" name="Cell">
        <title>Design, construction, and in vivo augmentation of a complex gut microbiome.</title>
        <authorList>
            <person name="Cheng A.G."/>
            <person name="Ho P.Y."/>
            <person name="Aranda-Diaz A."/>
            <person name="Jain S."/>
            <person name="Yu F.B."/>
            <person name="Meng X."/>
            <person name="Wang M."/>
            <person name="Iakiviak M."/>
            <person name="Nagashima K."/>
            <person name="Zhao A."/>
            <person name="Murugkar P."/>
            <person name="Patil A."/>
            <person name="Atabakhsh K."/>
            <person name="Weakley A."/>
            <person name="Yan J."/>
            <person name="Brumbaugh A.R."/>
            <person name="Higginbottom S."/>
            <person name="Dimas A."/>
            <person name="Shiver A.L."/>
            <person name="Deutschbauer A."/>
            <person name="Neff N."/>
            <person name="Sonnenburg J.L."/>
            <person name="Huang K.C."/>
            <person name="Fischbach M.A."/>
        </authorList>
    </citation>
    <scope>NUCLEOTIDE SEQUENCE</scope>
    <source>
        <strain evidence="2">AP11</strain>
    </source>
</reference>
<evidence type="ECO:0000256" key="1">
    <source>
        <dbReference type="SAM" id="Phobius"/>
    </source>
</evidence>
<accession>A0ABY5UW09</accession>
<dbReference type="RefSeq" id="WP_019246055.1">
    <property type="nucleotide sequence ID" value="NZ_CAPH01000013.1"/>
</dbReference>
<evidence type="ECO:0008006" key="4">
    <source>
        <dbReference type="Google" id="ProtNLM"/>
    </source>
</evidence>
<evidence type="ECO:0000313" key="2">
    <source>
        <dbReference type="EMBL" id="UWN56275.1"/>
    </source>
</evidence>
<evidence type="ECO:0000313" key="3">
    <source>
        <dbReference type="Proteomes" id="UP001059295"/>
    </source>
</evidence>
<sequence>MKIFAIPRKTAVAVVVVWTVLGALLGHDYPTAGLVVSLGSIGYYLLLVGRRRIGYLLNLDRTTERQRLLVATAACMLYVLIRAVLTGSVSYFLLLVVLAADYFVYDRHERAGKG</sequence>
<name>A0ABY5UW09_9BACT</name>